<proteinExistence type="predicted"/>
<evidence type="ECO:0000313" key="2">
    <source>
        <dbReference type="EMBL" id="KAL3420041.1"/>
    </source>
</evidence>
<feature type="compositionally biased region" description="Low complexity" evidence="1">
    <location>
        <begin position="32"/>
        <end position="46"/>
    </location>
</feature>
<dbReference type="EMBL" id="JBFCZG010000007">
    <property type="protein sequence ID" value="KAL3420041.1"/>
    <property type="molecule type" value="Genomic_DNA"/>
</dbReference>
<reference evidence="2 3" key="1">
    <citation type="submission" date="2024-06" db="EMBL/GenBank/DDBJ databases">
        <title>Complete genome of Phlyctema vagabunda strain 19-DSS-EL-015.</title>
        <authorList>
            <person name="Fiorenzani C."/>
        </authorList>
    </citation>
    <scope>NUCLEOTIDE SEQUENCE [LARGE SCALE GENOMIC DNA]</scope>
    <source>
        <strain evidence="2 3">19-DSS-EL-015</strain>
    </source>
</reference>
<evidence type="ECO:0000256" key="1">
    <source>
        <dbReference type="SAM" id="MobiDB-lite"/>
    </source>
</evidence>
<protein>
    <submittedName>
        <fullName evidence="2">Uncharacterized protein</fullName>
    </submittedName>
</protein>
<feature type="region of interest" description="Disordered" evidence="1">
    <location>
        <begin position="1"/>
        <end position="53"/>
    </location>
</feature>
<accession>A0ABR4P9P4</accession>
<name>A0ABR4P9P4_9HELO</name>
<keyword evidence="3" id="KW-1185">Reference proteome</keyword>
<gene>
    <name evidence="2" type="ORF">PVAG01_08540</name>
</gene>
<dbReference type="Proteomes" id="UP001629113">
    <property type="component" value="Unassembled WGS sequence"/>
</dbReference>
<sequence>MRGYICLNTSGEPPSLHDTYPATPRSHGQARSSEATTYTAGAGSSTLTHEQDLKTEKSLTLCSENAGTGCSTSKRTIHDLPPEVIGMINDELAHSSDNGELDVLALALSHPRFYDLLKKNYPAPIRVFNLWDDEHPDFLSAWMGSQYRVTYQPTALYLERSVYGDVPGFAQWELHERRADYIELCMLLAMRFPDCTVPRVYNQGNAWYYEAYCLYNAGRWIGRDWERCWAGSTMMQRCNAFFALAALEEWIVMVGF</sequence>
<organism evidence="2 3">
    <name type="scientific">Phlyctema vagabunda</name>
    <dbReference type="NCBI Taxonomy" id="108571"/>
    <lineage>
        <taxon>Eukaryota</taxon>
        <taxon>Fungi</taxon>
        <taxon>Dikarya</taxon>
        <taxon>Ascomycota</taxon>
        <taxon>Pezizomycotina</taxon>
        <taxon>Leotiomycetes</taxon>
        <taxon>Helotiales</taxon>
        <taxon>Dermateaceae</taxon>
        <taxon>Phlyctema</taxon>
    </lineage>
</organism>
<evidence type="ECO:0000313" key="3">
    <source>
        <dbReference type="Proteomes" id="UP001629113"/>
    </source>
</evidence>
<comment type="caution">
    <text evidence="2">The sequence shown here is derived from an EMBL/GenBank/DDBJ whole genome shotgun (WGS) entry which is preliminary data.</text>
</comment>